<evidence type="ECO:0000256" key="7">
    <source>
        <dbReference type="SAM" id="Phobius"/>
    </source>
</evidence>
<dbReference type="AlphaFoldDB" id="B5Y7F5"/>
<feature type="transmembrane region" description="Helical" evidence="7">
    <location>
        <begin position="203"/>
        <end position="226"/>
    </location>
</feature>
<keyword evidence="6 7" id="KW-0472">Membrane</keyword>
<feature type="transmembrane region" description="Helical" evidence="7">
    <location>
        <begin position="169"/>
        <end position="191"/>
    </location>
</feature>
<keyword evidence="4 7" id="KW-0812">Transmembrane</keyword>
<evidence type="ECO:0000256" key="5">
    <source>
        <dbReference type="ARBA" id="ARBA00022989"/>
    </source>
</evidence>
<protein>
    <submittedName>
        <fullName evidence="8">Bacterial export protein, family 1</fullName>
    </submittedName>
</protein>
<reference evidence="8 9" key="2">
    <citation type="journal article" date="2014" name="Genome Announc.">
        <title>Complete Genome Sequence of Coprothermobacter proteolyticus DSM 5265.</title>
        <authorList>
            <person name="Alexiev A."/>
            <person name="Coil D.A."/>
            <person name="Badger J.H."/>
            <person name="Enticknap J."/>
            <person name="Ward N."/>
            <person name="Robb F.T."/>
            <person name="Eisen J.A."/>
        </authorList>
    </citation>
    <scope>NUCLEOTIDE SEQUENCE [LARGE SCALE GENOMIC DNA]</scope>
    <source>
        <strain evidence="9">ATCC 35245 / DSM 5265 / OCM 4 / BT</strain>
    </source>
</reference>
<name>B5Y7F5_COPPD</name>
<organism evidence="8 9">
    <name type="scientific">Coprothermobacter proteolyticus (strain ATCC 35245 / DSM 5265 / OCM 4 / BT)</name>
    <dbReference type="NCBI Taxonomy" id="309798"/>
    <lineage>
        <taxon>Bacteria</taxon>
        <taxon>Pseudomonadati</taxon>
        <taxon>Coprothermobacterota</taxon>
        <taxon>Coprothermobacteria</taxon>
        <taxon>Coprothermobacterales</taxon>
        <taxon>Coprothermobacteraceae</taxon>
        <taxon>Coprothermobacter</taxon>
    </lineage>
</organism>
<feature type="transmembrane region" description="Helical" evidence="7">
    <location>
        <begin position="37"/>
        <end position="58"/>
    </location>
</feature>
<dbReference type="EMBL" id="CP001145">
    <property type="protein sequence ID" value="ACI18179.1"/>
    <property type="molecule type" value="Genomic_DNA"/>
</dbReference>
<proteinExistence type="inferred from homology"/>
<sequence>MADATLGFWPVFFRLLGFVLATPILPTRFFNLRTKAVLSFAISLISVPDFVAVLSLQTSVSWVQIYITEFALGLLLGIFSGIVYWALVFAGDLWDIMSGFQMMTAIDPFTSVPQPVMTQFFSLMAAAVFVVGGGLDSFIALVIMSYRLIPAGSFIHLALSEPALFLTRVFSLGLAVAIPIVVLVILLEFIMGVVSKGASGFPVFVVWIPLQTAVALLLLFAMLPLMKVFTQNWTRWAVQYLTSLLSAG</sequence>
<dbReference type="PANTHER" id="PTHR30065">
    <property type="entry name" value="FLAGELLAR BIOSYNTHETIC PROTEIN FLIR"/>
    <property type="match status" value="1"/>
</dbReference>
<dbReference type="Proteomes" id="UP000001732">
    <property type="component" value="Chromosome"/>
</dbReference>
<gene>
    <name evidence="8" type="ordered locus">COPRO5265_0335</name>
</gene>
<evidence type="ECO:0000256" key="3">
    <source>
        <dbReference type="ARBA" id="ARBA00022475"/>
    </source>
</evidence>
<dbReference type="InterPro" id="IPR002010">
    <property type="entry name" value="T3SS_IM_R"/>
</dbReference>
<accession>B5Y7F5</accession>
<keyword evidence="9" id="KW-1185">Reference proteome</keyword>
<dbReference type="eggNOG" id="COG1684">
    <property type="taxonomic scope" value="Bacteria"/>
</dbReference>
<keyword evidence="5 7" id="KW-1133">Transmembrane helix</keyword>
<dbReference type="STRING" id="309798.COPRO5265_0335"/>
<evidence type="ECO:0000256" key="6">
    <source>
        <dbReference type="ARBA" id="ARBA00023136"/>
    </source>
</evidence>
<dbReference type="Pfam" id="PF01311">
    <property type="entry name" value="Bac_export_1"/>
    <property type="match status" value="1"/>
</dbReference>
<dbReference type="PRINTS" id="PR00953">
    <property type="entry name" value="TYPE3IMRPROT"/>
</dbReference>
<feature type="transmembrane region" description="Helical" evidence="7">
    <location>
        <begin position="120"/>
        <end position="149"/>
    </location>
</feature>
<dbReference type="GO" id="GO:0006605">
    <property type="term" value="P:protein targeting"/>
    <property type="evidence" value="ECO:0007669"/>
    <property type="project" value="InterPro"/>
</dbReference>
<dbReference type="KEGG" id="cpo:COPRO5265_0335"/>
<comment type="similarity">
    <text evidence="2">Belongs to the FliR/MopE/SpaR family.</text>
</comment>
<dbReference type="HOGENOM" id="CLU_063626_2_3_9"/>
<evidence type="ECO:0000256" key="4">
    <source>
        <dbReference type="ARBA" id="ARBA00022692"/>
    </source>
</evidence>
<comment type="subcellular location">
    <subcellularLocation>
        <location evidence="1">Cell membrane</location>
        <topology evidence="1">Multi-pass membrane protein</topology>
    </subcellularLocation>
</comment>
<evidence type="ECO:0000313" key="9">
    <source>
        <dbReference type="Proteomes" id="UP000001732"/>
    </source>
</evidence>
<evidence type="ECO:0000313" key="8">
    <source>
        <dbReference type="EMBL" id="ACI18179.1"/>
    </source>
</evidence>
<dbReference type="GO" id="GO:0005886">
    <property type="term" value="C:plasma membrane"/>
    <property type="evidence" value="ECO:0007669"/>
    <property type="project" value="UniProtKB-SubCell"/>
</dbReference>
<feature type="transmembrane region" description="Helical" evidence="7">
    <location>
        <begin position="6"/>
        <end position="25"/>
    </location>
</feature>
<dbReference type="PANTHER" id="PTHR30065:SF1">
    <property type="entry name" value="SURFACE PRESENTATION OF ANTIGENS PROTEIN SPAR"/>
    <property type="match status" value="1"/>
</dbReference>
<keyword evidence="3" id="KW-1003">Cell membrane</keyword>
<evidence type="ECO:0000256" key="1">
    <source>
        <dbReference type="ARBA" id="ARBA00004651"/>
    </source>
</evidence>
<feature type="transmembrane region" description="Helical" evidence="7">
    <location>
        <begin position="70"/>
        <end position="94"/>
    </location>
</feature>
<dbReference type="RefSeq" id="WP_012544829.1">
    <property type="nucleotide sequence ID" value="NC_011295.1"/>
</dbReference>
<dbReference type="OrthoDB" id="9807748at2"/>
<evidence type="ECO:0000256" key="2">
    <source>
        <dbReference type="ARBA" id="ARBA00009772"/>
    </source>
</evidence>
<reference evidence="9" key="1">
    <citation type="submission" date="2008-08" db="EMBL/GenBank/DDBJ databases">
        <title>The complete genome sequence of Coprothermobacter proteolyticus strain ATCC 5245 / DSM 5265 / BT.</title>
        <authorList>
            <person name="Dodson R.J."/>
            <person name="Durkin A.S."/>
            <person name="Wu M."/>
            <person name="Eisen J."/>
            <person name="Sutton G."/>
        </authorList>
    </citation>
    <scope>NUCLEOTIDE SEQUENCE [LARGE SCALE GENOMIC DNA]</scope>
    <source>
        <strain evidence="9">ATCC 35245 / DSM 5265 / OCM 4 / BT</strain>
    </source>
</reference>